<evidence type="ECO:0000256" key="5">
    <source>
        <dbReference type="SAM" id="MobiDB-lite"/>
    </source>
</evidence>
<keyword evidence="9" id="KW-1185">Reference proteome</keyword>
<dbReference type="InterPro" id="IPR006597">
    <property type="entry name" value="Sel1-like"/>
</dbReference>
<reference evidence="8" key="1">
    <citation type="submission" date="2023-06" db="EMBL/GenBank/DDBJ databases">
        <title>Survivors Of The Sea: Transcriptome response of Skeletonema marinoi to long-term dormancy.</title>
        <authorList>
            <person name="Pinder M.I.M."/>
            <person name="Kourtchenko O."/>
            <person name="Robertson E.K."/>
            <person name="Larsson T."/>
            <person name="Maumus F."/>
            <person name="Osuna-Cruz C.M."/>
            <person name="Vancaester E."/>
            <person name="Stenow R."/>
            <person name="Vandepoele K."/>
            <person name="Ploug H."/>
            <person name="Bruchert V."/>
            <person name="Godhe A."/>
            <person name="Topel M."/>
        </authorList>
    </citation>
    <scope>NUCLEOTIDE SEQUENCE</scope>
    <source>
        <strain evidence="8">R05AC</strain>
    </source>
</reference>
<dbReference type="Pfam" id="PF08238">
    <property type="entry name" value="Sel1"/>
    <property type="match status" value="3"/>
</dbReference>
<feature type="domain" description="RING-type" evidence="6">
    <location>
        <begin position="80"/>
        <end position="129"/>
    </location>
</feature>
<dbReference type="Gene3D" id="1.25.40.10">
    <property type="entry name" value="Tetratricopeptide repeat domain"/>
    <property type="match status" value="1"/>
</dbReference>
<evidence type="ECO:0000313" key="8">
    <source>
        <dbReference type="EMBL" id="KAK1733449.1"/>
    </source>
</evidence>
<evidence type="ECO:0008006" key="10">
    <source>
        <dbReference type="Google" id="ProtNLM"/>
    </source>
</evidence>
<comment type="caution">
    <text evidence="8">The sequence shown here is derived from an EMBL/GenBank/DDBJ whole genome shotgun (WGS) entry which is preliminary data.</text>
</comment>
<keyword evidence="1" id="KW-0479">Metal-binding</keyword>
<feature type="compositionally biased region" description="Basic and acidic residues" evidence="5">
    <location>
        <begin position="289"/>
        <end position="310"/>
    </location>
</feature>
<evidence type="ECO:0000259" key="7">
    <source>
        <dbReference type="PROSITE" id="PS50865"/>
    </source>
</evidence>
<dbReference type="InterPro" id="IPR001841">
    <property type="entry name" value="Znf_RING"/>
</dbReference>
<dbReference type="SMART" id="SM00671">
    <property type="entry name" value="SEL1"/>
    <property type="match status" value="2"/>
</dbReference>
<proteinExistence type="predicted"/>
<evidence type="ECO:0000313" key="9">
    <source>
        <dbReference type="Proteomes" id="UP001224775"/>
    </source>
</evidence>
<gene>
    <name evidence="8" type="ORF">QTG54_015864</name>
</gene>
<dbReference type="AlphaFoldDB" id="A0AAD8XTA9"/>
<keyword evidence="2 4" id="KW-0863">Zinc-finger</keyword>
<dbReference type="InterPro" id="IPR002893">
    <property type="entry name" value="Znf_MYND"/>
</dbReference>
<feature type="domain" description="MYND-type" evidence="7">
    <location>
        <begin position="15"/>
        <end position="56"/>
    </location>
</feature>
<evidence type="ECO:0000256" key="4">
    <source>
        <dbReference type="PROSITE-ProRule" id="PRU00134"/>
    </source>
</evidence>
<dbReference type="Proteomes" id="UP001224775">
    <property type="component" value="Unassembled WGS sequence"/>
</dbReference>
<dbReference type="InterPro" id="IPR052748">
    <property type="entry name" value="ISR_Activator"/>
</dbReference>
<evidence type="ECO:0000259" key="6">
    <source>
        <dbReference type="PROSITE" id="PS50089"/>
    </source>
</evidence>
<dbReference type="InterPro" id="IPR011990">
    <property type="entry name" value="TPR-like_helical_dom_sf"/>
</dbReference>
<organism evidence="8 9">
    <name type="scientific">Skeletonema marinoi</name>
    <dbReference type="NCBI Taxonomy" id="267567"/>
    <lineage>
        <taxon>Eukaryota</taxon>
        <taxon>Sar</taxon>
        <taxon>Stramenopiles</taxon>
        <taxon>Ochrophyta</taxon>
        <taxon>Bacillariophyta</taxon>
        <taxon>Coscinodiscophyceae</taxon>
        <taxon>Thalassiosirophycidae</taxon>
        <taxon>Thalassiosirales</taxon>
        <taxon>Skeletonemataceae</taxon>
        <taxon>Skeletonema</taxon>
        <taxon>Skeletonema marinoi-dohrnii complex</taxon>
    </lineage>
</organism>
<evidence type="ECO:0000256" key="2">
    <source>
        <dbReference type="ARBA" id="ARBA00022771"/>
    </source>
</evidence>
<dbReference type="Gene3D" id="6.10.140.2220">
    <property type="match status" value="1"/>
</dbReference>
<dbReference type="Pfam" id="PF01753">
    <property type="entry name" value="zf-MYND"/>
    <property type="match status" value="1"/>
</dbReference>
<dbReference type="PROSITE" id="PS50865">
    <property type="entry name" value="ZF_MYND_2"/>
    <property type="match status" value="1"/>
</dbReference>
<dbReference type="SUPFAM" id="SSF81901">
    <property type="entry name" value="HCP-like"/>
    <property type="match status" value="1"/>
</dbReference>
<accession>A0AAD8XTA9</accession>
<dbReference type="SUPFAM" id="SSF144232">
    <property type="entry name" value="HIT/MYND zinc finger-like"/>
    <property type="match status" value="1"/>
</dbReference>
<dbReference type="GO" id="GO:0008270">
    <property type="term" value="F:zinc ion binding"/>
    <property type="evidence" value="ECO:0007669"/>
    <property type="project" value="UniProtKB-KW"/>
</dbReference>
<dbReference type="PROSITE" id="PS50089">
    <property type="entry name" value="ZF_RING_2"/>
    <property type="match status" value="1"/>
</dbReference>
<evidence type="ECO:0000256" key="3">
    <source>
        <dbReference type="ARBA" id="ARBA00022833"/>
    </source>
</evidence>
<dbReference type="PANTHER" id="PTHR45011:SF1">
    <property type="entry name" value="DAP3-BINDING CELL DEATH ENHANCER 1"/>
    <property type="match status" value="1"/>
</dbReference>
<keyword evidence="3" id="KW-0862">Zinc</keyword>
<name>A0AAD8XTA9_9STRA</name>
<dbReference type="PANTHER" id="PTHR45011">
    <property type="entry name" value="DAP3-BINDING CELL DEATH ENHANCER 1"/>
    <property type="match status" value="1"/>
</dbReference>
<protein>
    <recommendedName>
        <fullName evidence="10">MYND-type domain-containing protein</fullName>
    </recommendedName>
</protein>
<evidence type="ECO:0000256" key="1">
    <source>
        <dbReference type="ARBA" id="ARBA00022723"/>
    </source>
</evidence>
<dbReference type="EMBL" id="JATAAI010000049">
    <property type="protein sequence ID" value="KAK1733449.1"/>
    <property type="molecule type" value="Genomic_DNA"/>
</dbReference>
<feature type="region of interest" description="Disordered" evidence="5">
    <location>
        <begin position="285"/>
        <end position="310"/>
    </location>
</feature>
<sequence>MSGSSEESDEIMMCCALCGTAEVDDIKLKTCTACKSVRYCSIKCQKEHRSQHKRACKKRAAELHDEILFKQPESSHKGDCPICCLPISLEKAKSTMMSCCSKVICNGCYHSNDVRIVQEKLKPTCPFCRHLDPKTKDEEIKNIMKRVNANDPVAMVQMSFRRYRSGDYDSAFKYVNKAAELGDAGAHYQLACFYHEGQHVEKDAKKKVYHLEQAAIGGHPNARYNLGIEEKTNGRMDRAMKHWIIAANLGCDDSLDALKDGFRRGLVSKDDFAAALRAHQAAVDAIKSPQREAAEAYQKKREDRGLQDRR</sequence>